<feature type="domain" description="Transglycosylase SLT" evidence="2">
    <location>
        <begin position="442"/>
        <end position="575"/>
    </location>
</feature>
<evidence type="ECO:0000259" key="2">
    <source>
        <dbReference type="Pfam" id="PF01464"/>
    </source>
</evidence>
<gene>
    <name evidence="4" type="ORF">GCM10009838_23240</name>
</gene>
<feature type="chain" id="PRO_5047395772" description="Transglycosylase SLT domain-containing protein" evidence="1">
    <location>
        <begin position="18"/>
        <end position="1350"/>
    </location>
</feature>
<dbReference type="InterPro" id="IPR033803">
    <property type="entry name" value="CBD-like_Golvesin-Xly"/>
</dbReference>
<feature type="signal peptide" evidence="1">
    <location>
        <begin position="1"/>
        <end position="17"/>
    </location>
</feature>
<dbReference type="Proteomes" id="UP001499854">
    <property type="component" value="Unassembled WGS sequence"/>
</dbReference>
<dbReference type="InterPro" id="IPR008258">
    <property type="entry name" value="Transglycosylase_SLT_dom_1"/>
</dbReference>
<evidence type="ECO:0000259" key="3">
    <source>
        <dbReference type="Pfam" id="PF25275"/>
    </source>
</evidence>
<evidence type="ECO:0000256" key="1">
    <source>
        <dbReference type="SAM" id="SignalP"/>
    </source>
</evidence>
<reference evidence="4 5" key="1">
    <citation type="journal article" date="2019" name="Int. J. Syst. Evol. Microbiol.">
        <title>The Global Catalogue of Microorganisms (GCM) 10K type strain sequencing project: providing services to taxonomists for standard genome sequencing and annotation.</title>
        <authorList>
            <consortium name="The Broad Institute Genomics Platform"/>
            <consortium name="The Broad Institute Genome Sequencing Center for Infectious Disease"/>
            <person name="Wu L."/>
            <person name="Ma J."/>
        </authorList>
    </citation>
    <scope>NUCLEOTIDE SEQUENCE [LARGE SCALE GENOMIC DNA]</scope>
    <source>
        <strain evidence="4 5">JCM 16013</strain>
    </source>
</reference>
<keyword evidence="5" id="KW-1185">Reference proteome</keyword>
<comment type="caution">
    <text evidence="4">The sequence shown here is derived from an EMBL/GenBank/DDBJ whole genome shotgun (WGS) entry which is preliminary data.</text>
</comment>
<dbReference type="SUPFAM" id="SSF53955">
    <property type="entry name" value="Lysozyme-like"/>
    <property type="match status" value="1"/>
</dbReference>
<organism evidence="4 5">
    <name type="scientific">Catenulispora subtropica</name>
    <dbReference type="NCBI Taxonomy" id="450798"/>
    <lineage>
        <taxon>Bacteria</taxon>
        <taxon>Bacillati</taxon>
        <taxon>Actinomycetota</taxon>
        <taxon>Actinomycetes</taxon>
        <taxon>Catenulisporales</taxon>
        <taxon>Catenulisporaceae</taxon>
        <taxon>Catenulispora</taxon>
    </lineage>
</organism>
<dbReference type="InterPro" id="IPR023346">
    <property type="entry name" value="Lysozyme-like_dom_sf"/>
</dbReference>
<sequence>MVAFAALVAATTTGAAAATGPASGGARAKAPGLDHRSKDVAIQTSADENGYHIYAGLGSSGFAWRPLATLKPGDIDSPMWTGYSCMTGSGKHVVAVVAPADFANDPALKARGAFAYVVDVPSGAVHPVTAGVALTYYSPGCGAGDTAVLTRALGDDEQRTQLLTLDADRDAVTQDVIEPEQLSSAVPAQGGHLLAARGATVVDIDPKGTVKAVGKATGQVFDIVADAAGNASFLSVQGSDAVLNRLSKGTVTPVAHAGLSGTALHSARGGRAILVTRTLKGKVPADVATSLTTGLPDVVDSVSLDGEAVVGHTGRAAGAVAKTQVFATGTGSALPSGPDLGPAAAAVTATPATGYRLDATAATALTATAAQTPKCAVPRNDPTAQVPQPGKQQVERAVDLATTGQLNDQRPANYLNMGLPAYTASSNFAPHTLLVPGAMTTGPVPAQVFLGVLAQESNFNQASWHSLPGLSGNPLIADYYGSAGGISTINYAAADCGYGIAQVTTGMATTDTNYSANGKKKIAVDYEENIAAGLQILEDKWNTLEQNGLLANDGDPTKIENWYLALWAYNTGFHSNDGSNIWGLGWVNNPANPNFKPNRDGYLRDSYGDASHPADWPYQERVFGWIENPIHDRKGDPSYARPSYHTSSGQLQIPPPSDFCDVTDNCSMTDPSGKVCVYGNLPSTDPLYYHCWWHQPVNWVPDCASNCATQTLVFTATDPDPGVKNPHPADCGSQPGPGAVIVDELANPGQNVAGCTGMTWSNGGTFTLSYATDSSGNPIAAIDTHQIGAGFGGHAYFTHNRLADDPQHIVTGVWKANLPNHLYNVFAHMPSTGATSDFADYRVTQTDGSVKSSTVSQHTSQDQWVSLGYFPLSGNAQVLLDNVTVDGAVGAHDVAFDAIGFVPVAGTLVQHTFDSVAIFSENQNLDTGTPSQFNTPMRTMTTLYNWADAALNGGPMWNDPSQAAPTGLLQYPVCSPDAMSNGCIGAHLSAAAQAWNSQVQAAGSSPTDHPPGLSEATWMNFAVPSPAGTTIGGQFQTDGTFKIKNHVEVQYLTDTSGNLVPGSQWSSVQSRTGDTEIAKFVRDYVAATVADYGSAGVTMPDIGYQEIDANQFTGDATNVTNPLVTGYTPGRAYMPHTNAATLDGDCVQVRAINGGSIGYRPLDAKDSVDAAMNTWTDQLNAAYLAGRLPYSVYKTAVDIYAMFFQGGHDGSLFNNAPPIWQELGIDFCAGSTGPKPLITNNKDVASPQLVAQSYMPDLYLYYDGNMIGQDGKPATGPVQHGDFKDFSNIPVVNSIDGNPYDTCDLSDRGNGGNPWSINIWPIDFPDVRPDAVVDCATMTEYDDTTDNTHS</sequence>
<evidence type="ECO:0000313" key="5">
    <source>
        <dbReference type="Proteomes" id="UP001499854"/>
    </source>
</evidence>
<keyword evidence="1" id="KW-0732">Signal</keyword>
<protein>
    <recommendedName>
        <fullName evidence="6">Transglycosylase SLT domain-containing protein</fullName>
    </recommendedName>
</protein>
<evidence type="ECO:0008006" key="6">
    <source>
        <dbReference type="Google" id="ProtNLM"/>
    </source>
</evidence>
<dbReference type="Pfam" id="PF01464">
    <property type="entry name" value="SLT"/>
    <property type="match status" value="1"/>
</dbReference>
<feature type="domain" description="Golvesin/Xly CBD-like" evidence="3">
    <location>
        <begin position="809"/>
        <end position="887"/>
    </location>
</feature>
<evidence type="ECO:0000313" key="4">
    <source>
        <dbReference type="EMBL" id="GAA1965128.1"/>
    </source>
</evidence>
<dbReference type="Gene3D" id="1.10.530.10">
    <property type="match status" value="1"/>
</dbReference>
<dbReference type="EMBL" id="BAAAQM010000010">
    <property type="protein sequence ID" value="GAA1965128.1"/>
    <property type="molecule type" value="Genomic_DNA"/>
</dbReference>
<name>A0ABN2R8G7_9ACTN</name>
<dbReference type="Pfam" id="PF25275">
    <property type="entry name" value="Golvesin_C"/>
    <property type="match status" value="1"/>
</dbReference>
<proteinExistence type="predicted"/>
<accession>A0ABN2R8G7</accession>